<evidence type="ECO:0000313" key="5">
    <source>
        <dbReference type="Proteomes" id="UP001215280"/>
    </source>
</evidence>
<gene>
    <name evidence="4" type="ORF">DFH07DRAFT_960018</name>
</gene>
<reference evidence="4" key="1">
    <citation type="submission" date="2023-03" db="EMBL/GenBank/DDBJ databases">
        <title>Massive genome expansion in bonnet fungi (Mycena s.s.) driven by repeated elements and novel gene families across ecological guilds.</title>
        <authorList>
            <consortium name="Lawrence Berkeley National Laboratory"/>
            <person name="Harder C.B."/>
            <person name="Miyauchi S."/>
            <person name="Viragh M."/>
            <person name="Kuo A."/>
            <person name="Thoen E."/>
            <person name="Andreopoulos B."/>
            <person name="Lu D."/>
            <person name="Skrede I."/>
            <person name="Drula E."/>
            <person name="Henrissat B."/>
            <person name="Morin E."/>
            <person name="Kohler A."/>
            <person name="Barry K."/>
            <person name="LaButti K."/>
            <person name="Morin E."/>
            <person name="Salamov A."/>
            <person name="Lipzen A."/>
            <person name="Mereny Z."/>
            <person name="Hegedus B."/>
            <person name="Baldrian P."/>
            <person name="Stursova M."/>
            <person name="Weitz H."/>
            <person name="Taylor A."/>
            <person name="Grigoriev I.V."/>
            <person name="Nagy L.G."/>
            <person name="Martin F."/>
            <person name="Kauserud H."/>
        </authorList>
    </citation>
    <scope>NUCLEOTIDE SEQUENCE</scope>
    <source>
        <strain evidence="4">CBHHK188m</strain>
    </source>
</reference>
<comment type="caution">
    <text evidence="4">The sequence shown here is derived from an EMBL/GenBank/DDBJ whole genome shotgun (WGS) entry which is preliminary data.</text>
</comment>
<dbReference type="Proteomes" id="UP001215280">
    <property type="component" value="Unassembled WGS sequence"/>
</dbReference>
<protein>
    <recommendedName>
        <fullName evidence="3">SWIM-type domain-containing protein</fullName>
    </recommendedName>
</protein>
<evidence type="ECO:0000259" key="3">
    <source>
        <dbReference type="PROSITE" id="PS50966"/>
    </source>
</evidence>
<feature type="region of interest" description="Disordered" evidence="2">
    <location>
        <begin position="349"/>
        <end position="370"/>
    </location>
</feature>
<proteinExistence type="predicted"/>
<keyword evidence="1" id="KW-0862">Zinc</keyword>
<keyword evidence="1" id="KW-0863">Zinc-finger</keyword>
<accession>A0AAD7IZM1</accession>
<name>A0AAD7IZM1_9AGAR</name>
<dbReference type="EMBL" id="JARJLG010000069">
    <property type="protein sequence ID" value="KAJ7753947.1"/>
    <property type="molecule type" value="Genomic_DNA"/>
</dbReference>
<feature type="region of interest" description="Disordered" evidence="2">
    <location>
        <begin position="219"/>
        <end position="260"/>
    </location>
</feature>
<dbReference type="GO" id="GO:0008270">
    <property type="term" value="F:zinc ion binding"/>
    <property type="evidence" value="ECO:0007669"/>
    <property type="project" value="UniProtKB-KW"/>
</dbReference>
<dbReference type="InterPro" id="IPR007527">
    <property type="entry name" value="Znf_SWIM"/>
</dbReference>
<sequence length="370" mass="40514">MLGIAVGTTTNHLESFNRILKRIHLRKWQNGVRRLRVDVLLHSLVISILPSIFQERRVNNKQASRIAVLIRLLPGAALLEQGRGSKPVPAVPKIAYLLPDNARDERGQVGLTLTSYSSRALAIDTEATIYTIRLGFNGIATCICHDFVDRGEACKHIRGSLIILDTLHRRGTNILPIPIPNSLHDVQVLQATMLTITIHPDLPTGKAAEKIEDILSADDTCLKPEPDGDDAKDIDDDNASIATDASSDSESDSEEGPSGATLCATQNMAALREQAVSEYLDQRVTGLSPEERDEVGYGYGQLTNLMSKIECVLNLPSPPPLTHPHERLIHPNVPSMSDASILVTPSLKRKNLLPPSPEKAQKRQQSHAIH</sequence>
<evidence type="ECO:0000256" key="2">
    <source>
        <dbReference type="SAM" id="MobiDB-lite"/>
    </source>
</evidence>
<evidence type="ECO:0000256" key="1">
    <source>
        <dbReference type="PROSITE-ProRule" id="PRU00325"/>
    </source>
</evidence>
<feature type="domain" description="SWIM-type" evidence="3">
    <location>
        <begin position="130"/>
        <end position="165"/>
    </location>
</feature>
<evidence type="ECO:0000313" key="4">
    <source>
        <dbReference type="EMBL" id="KAJ7753947.1"/>
    </source>
</evidence>
<feature type="compositionally biased region" description="Basic and acidic residues" evidence="2">
    <location>
        <begin position="220"/>
        <end position="231"/>
    </location>
</feature>
<dbReference type="PROSITE" id="PS50966">
    <property type="entry name" value="ZF_SWIM"/>
    <property type="match status" value="1"/>
</dbReference>
<keyword evidence="5" id="KW-1185">Reference proteome</keyword>
<dbReference type="AlphaFoldDB" id="A0AAD7IZM1"/>
<organism evidence="4 5">
    <name type="scientific">Mycena maculata</name>
    <dbReference type="NCBI Taxonomy" id="230809"/>
    <lineage>
        <taxon>Eukaryota</taxon>
        <taxon>Fungi</taxon>
        <taxon>Dikarya</taxon>
        <taxon>Basidiomycota</taxon>
        <taxon>Agaricomycotina</taxon>
        <taxon>Agaricomycetes</taxon>
        <taxon>Agaricomycetidae</taxon>
        <taxon>Agaricales</taxon>
        <taxon>Marasmiineae</taxon>
        <taxon>Mycenaceae</taxon>
        <taxon>Mycena</taxon>
    </lineage>
</organism>
<keyword evidence="1" id="KW-0479">Metal-binding</keyword>